<dbReference type="AlphaFoldDB" id="A0A177SUK7"/>
<evidence type="ECO:0000256" key="3">
    <source>
        <dbReference type="ARBA" id="ARBA00022723"/>
    </source>
</evidence>
<evidence type="ECO:0000313" key="9">
    <source>
        <dbReference type="EMBL" id="OAI94682.1"/>
    </source>
</evidence>
<dbReference type="InterPro" id="IPR039261">
    <property type="entry name" value="FNR_nucleotide-bd"/>
</dbReference>
<dbReference type="Proteomes" id="UP000077752">
    <property type="component" value="Unassembled WGS sequence"/>
</dbReference>
<protein>
    <submittedName>
        <fullName evidence="9">Uncharacterized protein</fullName>
    </submittedName>
</protein>
<dbReference type="InterPro" id="IPR048037">
    <property type="entry name" value="DmmA-like_C"/>
</dbReference>
<evidence type="ECO:0000256" key="2">
    <source>
        <dbReference type="ARBA" id="ARBA00022714"/>
    </source>
</evidence>
<sequence length="201" mass="21989">MLITGIKSRPVYDRLHPMAGGLRHLIAGQGSGGAAMLRLIGDMSNEQRGNSTLLYSVESFSGHNHLQALQQAEVAGLEVFASNQELIDALRERLGDARMGTRLYLSGSESFIGTAMQAANAVDLNRDEVLREHSGTLVRRVWCAHCDTYTENVTQRVFVCPGCQLHLVVRDHYSRRLAAFQGIKADGEVPGELPAAEELDT</sequence>
<evidence type="ECO:0000259" key="7">
    <source>
        <dbReference type="Pfam" id="PF22289"/>
    </source>
</evidence>
<name>A0A177SUK7_PSEPU</name>
<dbReference type="Pfam" id="PF22290">
    <property type="entry name" value="DmmA-like_N"/>
    <property type="match status" value="1"/>
</dbReference>
<dbReference type="NCBIfam" id="NF041259">
    <property type="entry name" value="mono_DmmA_fam"/>
    <property type="match status" value="1"/>
</dbReference>
<proteinExistence type="predicted"/>
<dbReference type="GO" id="GO:0051537">
    <property type="term" value="F:2 iron, 2 sulfur cluster binding"/>
    <property type="evidence" value="ECO:0007669"/>
    <property type="project" value="UniProtKB-KW"/>
</dbReference>
<gene>
    <name evidence="9" type="ORF">AYO28_06545</name>
</gene>
<dbReference type="EMBL" id="LUCV01000004">
    <property type="protein sequence ID" value="OAI94682.1"/>
    <property type="molecule type" value="Genomic_DNA"/>
</dbReference>
<keyword evidence="5" id="KW-0408">Iron</keyword>
<accession>A0A177SUK7</accession>
<evidence type="ECO:0000256" key="1">
    <source>
        <dbReference type="ARBA" id="ARBA00022630"/>
    </source>
</evidence>
<evidence type="ECO:0000256" key="4">
    <source>
        <dbReference type="ARBA" id="ARBA00023002"/>
    </source>
</evidence>
<keyword evidence="6" id="KW-0411">Iron-sulfur</keyword>
<dbReference type="InterPro" id="IPR054582">
    <property type="entry name" value="DmmA-like_N"/>
</dbReference>
<evidence type="ECO:0000313" key="10">
    <source>
        <dbReference type="Proteomes" id="UP000077752"/>
    </source>
</evidence>
<feature type="domain" description="Dimethylamine monooxygenase subunit DmmA-like N-terminal" evidence="8">
    <location>
        <begin position="5"/>
        <end position="129"/>
    </location>
</feature>
<organism evidence="9 10">
    <name type="scientific">Pseudomonas putida</name>
    <name type="common">Arthrobacter siderocapsulatus</name>
    <dbReference type="NCBI Taxonomy" id="303"/>
    <lineage>
        <taxon>Bacteria</taxon>
        <taxon>Pseudomonadati</taxon>
        <taxon>Pseudomonadota</taxon>
        <taxon>Gammaproteobacteria</taxon>
        <taxon>Pseudomonadales</taxon>
        <taxon>Pseudomonadaceae</taxon>
        <taxon>Pseudomonas</taxon>
    </lineage>
</organism>
<dbReference type="RefSeq" id="WP_009398401.1">
    <property type="nucleotide sequence ID" value="NZ_LUCV01000004.1"/>
</dbReference>
<comment type="caution">
    <text evidence="9">The sequence shown here is derived from an EMBL/GenBank/DDBJ whole genome shotgun (WGS) entry which is preliminary data.</text>
</comment>
<keyword evidence="3" id="KW-0479">Metal-binding</keyword>
<dbReference type="SUPFAM" id="SSF52343">
    <property type="entry name" value="Ferredoxin reductase-like, C-terminal NADP-linked domain"/>
    <property type="match status" value="1"/>
</dbReference>
<keyword evidence="4" id="KW-0560">Oxidoreductase</keyword>
<feature type="domain" description="Dimethylamine monooxygenase subunit DmmA-like C-terminal" evidence="7">
    <location>
        <begin position="140"/>
        <end position="183"/>
    </location>
</feature>
<evidence type="ECO:0000259" key="8">
    <source>
        <dbReference type="Pfam" id="PF22290"/>
    </source>
</evidence>
<keyword evidence="2" id="KW-0001">2Fe-2S</keyword>
<dbReference type="GO" id="GO:0046872">
    <property type="term" value="F:metal ion binding"/>
    <property type="evidence" value="ECO:0007669"/>
    <property type="project" value="UniProtKB-KW"/>
</dbReference>
<evidence type="ECO:0000256" key="5">
    <source>
        <dbReference type="ARBA" id="ARBA00023004"/>
    </source>
</evidence>
<dbReference type="Pfam" id="PF22289">
    <property type="entry name" value="DmmA-like_C"/>
    <property type="match status" value="1"/>
</dbReference>
<evidence type="ECO:0000256" key="6">
    <source>
        <dbReference type="ARBA" id="ARBA00023014"/>
    </source>
</evidence>
<dbReference type="GO" id="GO:0016491">
    <property type="term" value="F:oxidoreductase activity"/>
    <property type="evidence" value="ECO:0007669"/>
    <property type="project" value="UniProtKB-KW"/>
</dbReference>
<reference evidence="9 10" key="1">
    <citation type="submission" date="2016-03" db="EMBL/GenBank/DDBJ databases">
        <title>Draft Genome Assembly of Pseudomonas putida strain CBF10-2.</title>
        <authorList>
            <person name="Iyer R.S."/>
            <person name="Damania A."/>
        </authorList>
    </citation>
    <scope>NUCLEOTIDE SEQUENCE [LARGE SCALE GENOMIC DNA]</scope>
    <source>
        <strain evidence="9 10">CBF10-2</strain>
    </source>
</reference>
<keyword evidence="1" id="KW-0285">Flavoprotein</keyword>